<gene>
    <name evidence="2" type="ORF">LCGC14_1191840</name>
</gene>
<keyword evidence="1" id="KW-0472">Membrane</keyword>
<proteinExistence type="predicted"/>
<protein>
    <submittedName>
        <fullName evidence="2">Uncharacterized protein</fullName>
    </submittedName>
</protein>
<name>A0A0F9LNX8_9ZZZZ</name>
<keyword evidence="1" id="KW-0812">Transmembrane</keyword>
<keyword evidence="1" id="KW-1133">Transmembrane helix</keyword>
<accession>A0A0F9LNX8</accession>
<reference evidence="2" key="1">
    <citation type="journal article" date="2015" name="Nature">
        <title>Complex archaea that bridge the gap between prokaryotes and eukaryotes.</title>
        <authorList>
            <person name="Spang A."/>
            <person name="Saw J.H."/>
            <person name="Jorgensen S.L."/>
            <person name="Zaremba-Niedzwiedzka K."/>
            <person name="Martijn J."/>
            <person name="Lind A.E."/>
            <person name="van Eijk R."/>
            <person name="Schleper C."/>
            <person name="Guy L."/>
            <person name="Ettema T.J."/>
        </authorList>
    </citation>
    <scope>NUCLEOTIDE SEQUENCE</scope>
</reference>
<sequence>MVHSKKRTIALGVLVIGAGATLGDLDHIPNGTRSWGHLAIIPSAILLGLALAYICGLFRARILRRYDAKL</sequence>
<organism evidence="2">
    <name type="scientific">marine sediment metagenome</name>
    <dbReference type="NCBI Taxonomy" id="412755"/>
    <lineage>
        <taxon>unclassified sequences</taxon>
        <taxon>metagenomes</taxon>
        <taxon>ecological metagenomes</taxon>
    </lineage>
</organism>
<feature type="transmembrane region" description="Helical" evidence="1">
    <location>
        <begin position="39"/>
        <end position="60"/>
    </location>
</feature>
<comment type="caution">
    <text evidence="2">The sequence shown here is derived from an EMBL/GenBank/DDBJ whole genome shotgun (WGS) entry which is preliminary data.</text>
</comment>
<dbReference type="EMBL" id="LAZR01006055">
    <property type="protein sequence ID" value="KKM95083.1"/>
    <property type="molecule type" value="Genomic_DNA"/>
</dbReference>
<evidence type="ECO:0000256" key="1">
    <source>
        <dbReference type="SAM" id="Phobius"/>
    </source>
</evidence>
<dbReference type="AlphaFoldDB" id="A0A0F9LNX8"/>
<evidence type="ECO:0000313" key="2">
    <source>
        <dbReference type="EMBL" id="KKM95083.1"/>
    </source>
</evidence>